<evidence type="ECO:0000313" key="9">
    <source>
        <dbReference type="Proteomes" id="UP000295136"/>
    </source>
</evidence>
<name>A0A4R5FU31_9ACTN</name>
<dbReference type="GO" id="GO:0006355">
    <property type="term" value="P:regulation of DNA-templated transcription"/>
    <property type="evidence" value="ECO:0007669"/>
    <property type="project" value="InterPro"/>
</dbReference>
<reference evidence="8 9" key="1">
    <citation type="submission" date="2019-03" db="EMBL/GenBank/DDBJ databases">
        <title>Draft genome sequences of novel Actinobacteria.</title>
        <authorList>
            <person name="Sahin N."/>
            <person name="Ay H."/>
            <person name="Saygin H."/>
        </authorList>
    </citation>
    <scope>NUCLEOTIDE SEQUENCE [LARGE SCALE GENOMIC DNA]</scope>
    <source>
        <strain evidence="8 9">6K102</strain>
    </source>
</reference>
<dbReference type="Proteomes" id="UP000295136">
    <property type="component" value="Unassembled WGS sequence"/>
</dbReference>
<dbReference type="SUPFAM" id="SSF52540">
    <property type="entry name" value="P-loop containing nucleoside triphosphate hydrolases"/>
    <property type="match status" value="1"/>
</dbReference>
<dbReference type="InterPro" id="IPR027417">
    <property type="entry name" value="P-loop_NTPase"/>
</dbReference>
<evidence type="ECO:0000313" key="8">
    <source>
        <dbReference type="EMBL" id="TDE57386.1"/>
    </source>
</evidence>
<gene>
    <name evidence="8" type="ORF">E1295_08100</name>
</gene>
<feature type="compositionally biased region" description="Basic residues" evidence="6">
    <location>
        <begin position="428"/>
        <end position="447"/>
    </location>
</feature>
<dbReference type="PROSITE" id="PS51755">
    <property type="entry name" value="OMPR_PHOB"/>
    <property type="match status" value="1"/>
</dbReference>
<dbReference type="InterPro" id="IPR016032">
    <property type="entry name" value="Sig_transdc_resp-reg_C-effctor"/>
</dbReference>
<keyword evidence="2" id="KW-0805">Transcription regulation</keyword>
<comment type="caution">
    <text evidence="8">The sequence shown here is derived from an EMBL/GenBank/DDBJ whole genome shotgun (WGS) entry which is preliminary data.</text>
</comment>
<feature type="DNA-binding region" description="OmpR/PhoB-type" evidence="5">
    <location>
        <begin position="1"/>
        <end position="63"/>
    </location>
</feature>
<dbReference type="RefSeq" id="WP_132629154.1">
    <property type="nucleotide sequence ID" value="NZ_SMLD01000014.1"/>
</dbReference>
<protein>
    <submittedName>
        <fullName evidence="8">Helix-turn-helix domain-containing protein</fullName>
    </submittedName>
</protein>
<evidence type="ECO:0000256" key="4">
    <source>
        <dbReference type="ARBA" id="ARBA00023163"/>
    </source>
</evidence>
<feature type="compositionally biased region" description="Pro residues" evidence="6">
    <location>
        <begin position="219"/>
        <end position="229"/>
    </location>
</feature>
<dbReference type="Pfam" id="PF03704">
    <property type="entry name" value="BTAD"/>
    <property type="match status" value="1"/>
</dbReference>
<dbReference type="AlphaFoldDB" id="A0A4R5FU31"/>
<dbReference type="GO" id="GO:0000160">
    <property type="term" value="P:phosphorelay signal transduction system"/>
    <property type="evidence" value="ECO:0007669"/>
    <property type="project" value="InterPro"/>
</dbReference>
<feature type="domain" description="OmpR/PhoB-type" evidence="7">
    <location>
        <begin position="1"/>
        <end position="63"/>
    </location>
</feature>
<evidence type="ECO:0000256" key="3">
    <source>
        <dbReference type="ARBA" id="ARBA00023125"/>
    </source>
</evidence>
<keyword evidence="4" id="KW-0804">Transcription</keyword>
<dbReference type="InterPro" id="IPR051677">
    <property type="entry name" value="AfsR-DnrI-RedD_regulator"/>
</dbReference>
<evidence type="ECO:0000256" key="2">
    <source>
        <dbReference type="ARBA" id="ARBA00023015"/>
    </source>
</evidence>
<keyword evidence="3 5" id="KW-0238">DNA-binding</keyword>
<evidence type="ECO:0000259" key="7">
    <source>
        <dbReference type="PROSITE" id="PS51755"/>
    </source>
</evidence>
<dbReference type="InterPro" id="IPR011990">
    <property type="entry name" value="TPR-like_helical_dom_sf"/>
</dbReference>
<keyword evidence="9" id="KW-1185">Reference proteome</keyword>
<dbReference type="EMBL" id="SMLD01000014">
    <property type="protein sequence ID" value="TDE57386.1"/>
    <property type="molecule type" value="Genomic_DNA"/>
</dbReference>
<dbReference type="Gene3D" id="1.10.10.10">
    <property type="entry name" value="Winged helix-like DNA-binding domain superfamily/Winged helix DNA-binding domain"/>
    <property type="match status" value="1"/>
</dbReference>
<evidence type="ECO:0000256" key="5">
    <source>
        <dbReference type="PROSITE-ProRule" id="PRU01091"/>
    </source>
</evidence>
<dbReference type="SUPFAM" id="SSF48452">
    <property type="entry name" value="TPR-like"/>
    <property type="match status" value="1"/>
</dbReference>
<dbReference type="SUPFAM" id="SSF46894">
    <property type="entry name" value="C-terminal effector domain of the bipartite response regulators"/>
    <property type="match status" value="1"/>
</dbReference>
<dbReference type="PANTHER" id="PTHR35807:SF1">
    <property type="entry name" value="TRANSCRIPTIONAL REGULATOR REDD"/>
    <property type="match status" value="1"/>
</dbReference>
<accession>A0A4R5FU31</accession>
<feature type="region of interest" description="Disordered" evidence="6">
    <location>
        <begin position="219"/>
        <end position="240"/>
    </location>
</feature>
<sequence length="688" mass="74239">MVLNANGVVSVDRVITALWDEDVPSTVANQIQQMISKLRRAPGRDADRASPLVYRAPGYVLRLDETTSDLAVFGRFAERGRAALADGRPSDAARDLGAALDLWRGPALGDTTGPLILLERPRLEERRLGVMQDRIDAELALGRHTELAGALTALVAEHPLRESFRERLMLALYRSGRQAEALAEYQRLYHLLDEELGIQPCASAQQLHRQMLAGVPDPGVGPPPGPPPAAVALGGHGSPDAPVVPRHLPAATRDVTGRDDQLELLDELLPDDEGGDAPGVVISVVSGTAGIGKTALAVHWAHRVADRFPDGQLYVNLRGFDPLGHRVTPAEALRRCFDALGVPPQRIPADADAQAGFYRSLLAGKRMLVLLDDARDEEQVRPLLPAAPGCRPDHQPRPSLPSGRGPGRPAHLSGPAHRRRSAPAARSAARRRSCRRRARGRRRHHLSLRAASPCPGGDGRPRRRPARLPAPNMGRAAARQPAPAHTSEHEGSARRDRGATVNAEPRSVGCRSTIHTRAWALWSWQPAEHRGRPPRVLLPICQSLKGTHVPKLSTRLAASCVTAVTAISLAATTNPAQAAAAETLPLSCVSSAGNASAYVYYTNGGRTITKIDYYIYNSHGRRTENNITIGDSGTAPTTKTSTDSAISNDGVRNLREKNYSRGQGWIRLEVIFDVPNAGDPKCEISKYL</sequence>
<dbReference type="GO" id="GO:0003677">
    <property type="term" value="F:DNA binding"/>
    <property type="evidence" value="ECO:0007669"/>
    <property type="project" value="UniProtKB-UniRule"/>
</dbReference>
<comment type="similarity">
    <text evidence="1">Belongs to the AfsR/DnrI/RedD regulatory family.</text>
</comment>
<feature type="region of interest" description="Disordered" evidence="6">
    <location>
        <begin position="383"/>
        <end position="508"/>
    </location>
</feature>
<dbReference type="InterPro" id="IPR005158">
    <property type="entry name" value="BTAD"/>
</dbReference>
<feature type="compositionally biased region" description="Basic and acidic residues" evidence="6">
    <location>
        <begin position="486"/>
        <end position="498"/>
    </location>
</feature>
<evidence type="ECO:0000256" key="1">
    <source>
        <dbReference type="ARBA" id="ARBA00005820"/>
    </source>
</evidence>
<dbReference type="PANTHER" id="PTHR35807">
    <property type="entry name" value="TRANSCRIPTIONAL REGULATOR REDD-RELATED"/>
    <property type="match status" value="1"/>
</dbReference>
<proteinExistence type="inferred from homology"/>
<dbReference type="CDD" id="cd15831">
    <property type="entry name" value="BTAD"/>
    <property type="match status" value="1"/>
</dbReference>
<evidence type="ECO:0000256" key="6">
    <source>
        <dbReference type="SAM" id="MobiDB-lite"/>
    </source>
</evidence>
<dbReference type="InterPro" id="IPR001867">
    <property type="entry name" value="OmpR/PhoB-type_DNA-bd"/>
</dbReference>
<dbReference type="InterPro" id="IPR036388">
    <property type="entry name" value="WH-like_DNA-bd_sf"/>
</dbReference>
<feature type="compositionally biased region" description="Low complexity" evidence="6">
    <location>
        <begin position="400"/>
        <end position="415"/>
    </location>
</feature>
<organism evidence="8 9">
    <name type="scientific">Nonomuraea mesophila</name>
    <dbReference type="NCBI Taxonomy" id="2530382"/>
    <lineage>
        <taxon>Bacteria</taxon>
        <taxon>Bacillati</taxon>
        <taxon>Actinomycetota</taxon>
        <taxon>Actinomycetes</taxon>
        <taxon>Streptosporangiales</taxon>
        <taxon>Streptosporangiaceae</taxon>
        <taxon>Nonomuraea</taxon>
    </lineage>
</organism>
<dbReference type="SMART" id="SM01043">
    <property type="entry name" value="BTAD"/>
    <property type="match status" value="1"/>
</dbReference>
<dbReference type="Gene3D" id="3.40.50.300">
    <property type="entry name" value="P-loop containing nucleotide triphosphate hydrolases"/>
    <property type="match status" value="1"/>
</dbReference>
<dbReference type="Gene3D" id="1.25.40.10">
    <property type="entry name" value="Tetratricopeptide repeat domain"/>
    <property type="match status" value="1"/>
</dbReference>